<reference evidence="2" key="1">
    <citation type="submission" date="2014-04" db="EMBL/GenBank/DDBJ databases">
        <title>Evolutionary Origins and Diversification of the Mycorrhizal Mutualists.</title>
        <authorList>
            <consortium name="DOE Joint Genome Institute"/>
            <consortium name="Mycorrhizal Genomics Consortium"/>
            <person name="Kohler A."/>
            <person name="Kuo A."/>
            <person name="Nagy L.G."/>
            <person name="Floudas D."/>
            <person name="Copeland A."/>
            <person name="Barry K.W."/>
            <person name="Cichocki N."/>
            <person name="Veneault-Fourrey C."/>
            <person name="LaButti K."/>
            <person name="Lindquist E.A."/>
            <person name="Lipzen A."/>
            <person name="Lundell T."/>
            <person name="Morin E."/>
            <person name="Murat C."/>
            <person name="Riley R."/>
            <person name="Ohm R."/>
            <person name="Sun H."/>
            <person name="Tunlid A."/>
            <person name="Henrissat B."/>
            <person name="Grigoriev I.V."/>
            <person name="Hibbett D.S."/>
            <person name="Martin F."/>
        </authorList>
    </citation>
    <scope>NUCLEOTIDE SEQUENCE [LARGE SCALE GENOMIC DNA]</scope>
    <source>
        <strain evidence="2">FD-334 SS-4</strain>
    </source>
</reference>
<keyword evidence="2" id="KW-1185">Reference proteome</keyword>
<name>A0A0D2N4L2_HYPSF</name>
<dbReference type="Proteomes" id="UP000054270">
    <property type="component" value="Unassembled WGS sequence"/>
</dbReference>
<dbReference type="Gene3D" id="3.60.130.30">
    <property type="match status" value="1"/>
</dbReference>
<accession>A0A0D2N4L2</accession>
<organism evidence="1 2">
    <name type="scientific">Hypholoma sublateritium (strain FD-334 SS-4)</name>
    <dbReference type="NCBI Taxonomy" id="945553"/>
    <lineage>
        <taxon>Eukaryota</taxon>
        <taxon>Fungi</taxon>
        <taxon>Dikarya</taxon>
        <taxon>Basidiomycota</taxon>
        <taxon>Agaricomycotina</taxon>
        <taxon>Agaricomycetes</taxon>
        <taxon>Agaricomycetidae</taxon>
        <taxon>Agaricales</taxon>
        <taxon>Agaricineae</taxon>
        <taxon>Strophariaceae</taxon>
        <taxon>Hypholoma</taxon>
    </lineage>
</organism>
<dbReference type="AlphaFoldDB" id="A0A0D2N4L2"/>
<feature type="non-terminal residue" evidence="1">
    <location>
        <position position="1"/>
    </location>
</feature>
<proteinExistence type="predicted"/>
<evidence type="ECO:0000313" key="2">
    <source>
        <dbReference type="Proteomes" id="UP000054270"/>
    </source>
</evidence>
<evidence type="ECO:0000313" key="1">
    <source>
        <dbReference type="EMBL" id="KJA14109.1"/>
    </source>
</evidence>
<dbReference type="STRING" id="945553.A0A0D2N4L2"/>
<sequence length="175" mass="19535">WAPKLHAYYAQNLNELLQSNPTLCRNFDNSVWAATAFNFGPRTCTVRHRDFANLPFGWCSITALGDFDPTEGGHLILWDLDLVIEFPPGSTILLPSAAIAHSNTSIGRRETRCSVTQFTAGGLFRWMAHGGQRDSQYFQGMSATDLDRVASENAARCKFGLSLFSTLDEIREMQQ</sequence>
<dbReference type="EMBL" id="KN817694">
    <property type="protein sequence ID" value="KJA14109.1"/>
    <property type="molecule type" value="Genomic_DNA"/>
</dbReference>
<protein>
    <submittedName>
        <fullName evidence="1">Uncharacterized protein</fullName>
    </submittedName>
</protein>
<gene>
    <name evidence="1" type="ORF">HYPSUDRAFT_108189</name>
</gene>
<dbReference type="OrthoDB" id="3025143at2759"/>
<feature type="non-terminal residue" evidence="1">
    <location>
        <position position="175"/>
    </location>
</feature>
<dbReference type="OMA" id="ACHSENH"/>